<sequence length="172" mass="18980">MHEEIVKLMQELSDADSYSEIEHNSTDKDRGETSCDSEFIIESNQAISLSSSSESTNGFVSTSSNSAVPKNAKAEINRRSKGNMIFNVIQTNTCKEIASDGTVWKVENTSNTSGRRPLQNILRENAGSTSYAKCHICSDHSMIFHQYTCNTEVDYIAALSAVKGVLWLCQVL</sequence>
<keyword evidence="3" id="KW-1185">Reference proteome</keyword>
<evidence type="ECO:0000256" key="1">
    <source>
        <dbReference type="SAM" id="MobiDB-lite"/>
    </source>
</evidence>
<dbReference type="Proteomes" id="UP000054359">
    <property type="component" value="Unassembled WGS sequence"/>
</dbReference>
<evidence type="ECO:0000313" key="3">
    <source>
        <dbReference type="Proteomes" id="UP000054359"/>
    </source>
</evidence>
<feature type="non-terminal residue" evidence="2">
    <location>
        <position position="172"/>
    </location>
</feature>
<dbReference type="AlphaFoldDB" id="A0A087T3M2"/>
<organism evidence="2 3">
    <name type="scientific">Stegodyphus mimosarum</name>
    <name type="common">African social velvet spider</name>
    <dbReference type="NCBI Taxonomy" id="407821"/>
    <lineage>
        <taxon>Eukaryota</taxon>
        <taxon>Metazoa</taxon>
        <taxon>Ecdysozoa</taxon>
        <taxon>Arthropoda</taxon>
        <taxon>Chelicerata</taxon>
        <taxon>Arachnida</taxon>
        <taxon>Araneae</taxon>
        <taxon>Araneomorphae</taxon>
        <taxon>Entelegynae</taxon>
        <taxon>Eresoidea</taxon>
        <taxon>Eresidae</taxon>
        <taxon>Stegodyphus</taxon>
    </lineage>
</organism>
<dbReference type="EMBL" id="KK113255">
    <property type="protein sequence ID" value="KFM59711.1"/>
    <property type="molecule type" value="Genomic_DNA"/>
</dbReference>
<protein>
    <submittedName>
        <fullName evidence="2">Uncharacterized protein</fullName>
    </submittedName>
</protein>
<proteinExistence type="predicted"/>
<gene>
    <name evidence="2" type="ORF">X975_05888</name>
</gene>
<name>A0A087T3M2_STEMI</name>
<evidence type="ECO:0000313" key="2">
    <source>
        <dbReference type="EMBL" id="KFM59711.1"/>
    </source>
</evidence>
<reference evidence="2 3" key="1">
    <citation type="submission" date="2013-11" db="EMBL/GenBank/DDBJ databases">
        <title>Genome sequencing of Stegodyphus mimosarum.</title>
        <authorList>
            <person name="Bechsgaard J."/>
        </authorList>
    </citation>
    <scope>NUCLEOTIDE SEQUENCE [LARGE SCALE GENOMIC DNA]</scope>
</reference>
<feature type="region of interest" description="Disordered" evidence="1">
    <location>
        <begin position="11"/>
        <end position="34"/>
    </location>
</feature>
<feature type="compositionally biased region" description="Basic and acidic residues" evidence="1">
    <location>
        <begin position="20"/>
        <end position="33"/>
    </location>
</feature>
<accession>A0A087T3M2</accession>